<reference evidence="1 2" key="1">
    <citation type="submission" date="2014-06" db="EMBL/GenBank/DDBJ databases">
        <authorList>
            <person name="Le Roux F."/>
        </authorList>
    </citation>
    <scope>NUCLEOTIDE SEQUENCE [LARGE SCALE GENOMIC DNA]</scope>
    <source>
        <strain evidence="1 2">J2-31</strain>
    </source>
</reference>
<comment type="caution">
    <text evidence="1">The sequence shown here is derived from an EMBL/GenBank/DDBJ whole genome shotgun (WGS) entry which is preliminary data.</text>
</comment>
<evidence type="ECO:0000313" key="2">
    <source>
        <dbReference type="Proteomes" id="UP000041625"/>
    </source>
</evidence>
<sequence length="45" mass="5367">MGLYEANGCYYTEFSVNFTNRFSIKLINYSVAFKNTRHTLFRTTF</sequence>
<protein>
    <submittedName>
        <fullName evidence="1">Uncharacterized protein</fullName>
    </submittedName>
</protein>
<name>A0AA86XAW4_9VIBR</name>
<dbReference type="AlphaFoldDB" id="A0AA86XAW4"/>
<dbReference type="EMBL" id="CCKJ01000033">
    <property type="protein sequence ID" value="CDT69475.1"/>
    <property type="molecule type" value="Genomic_DNA"/>
</dbReference>
<accession>A0AA86XAW4</accession>
<keyword evidence="2" id="KW-1185">Reference proteome</keyword>
<proteinExistence type="predicted"/>
<gene>
    <name evidence="1" type="ORF">VCR31J2_1280263</name>
</gene>
<evidence type="ECO:0000313" key="1">
    <source>
        <dbReference type="EMBL" id="CDT69475.1"/>
    </source>
</evidence>
<organism evidence="1 2">
    <name type="scientific">Vibrio coralliirubri</name>
    <dbReference type="NCBI Taxonomy" id="1516159"/>
    <lineage>
        <taxon>Bacteria</taxon>
        <taxon>Pseudomonadati</taxon>
        <taxon>Pseudomonadota</taxon>
        <taxon>Gammaproteobacteria</taxon>
        <taxon>Vibrionales</taxon>
        <taxon>Vibrionaceae</taxon>
        <taxon>Vibrio</taxon>
    </lineage>
</organism>
<dbReference type="Proteomes" id="UP000041625">
    <property type="component" value="Unassembled WGS sequence"/>
</dbReference>